<evidence type="ECO:0000256" key="1">
    <source>
        <dbReference type="ARBA" id="ARBA00007734"/>
    </source>
</evidence>
<name>A0A1H6F3D3_9GAMM</name>
<comment type="similarity">
    <text evidence="1">Belongs to the transglycosylase Slt family.</text>
</comment>
<evidence type="ECO:0000313" key="4">
    <source>
        <dbReference type="EMBL" id="SEH04630.1"/>
    </source>
</evidence>
<gene>
    <name evidence="4" type="primary">slt_1</name>
    <name evidence="4" type="ORF">MBHS_00479</name>
</gene>
<dbReference type="CDD" id="cd00254">
    <property type="entry name" value="LT-like"/>
    <property type="match status" value="1"/>
</dbReference>
<keyword evidence="2" id="KW-0732">Signal</keyword>
<dbReference type="InterPro" id="IPR008258">
    <property type="entry name" value="Transglycosylase_SLT_dom_1"/>
</dbReference>
<evidence type="ECO:0000259" key="3">
    <source>
        <dbReference type="Pfam" id="PF01464"/>
    </source>
</evidence>
<feature type="domain" description="Transglycosylase SLT" evidence="3">
    <location>
        <begin position="43"/>
        <end position="139"/>
    </location>
</feature>
<dbReference type="PANTHER" id="PTHR37423">
    <property type="entry name" value="SOLUBLE LYTIC MUREIN TRANSGLYCOSYLASE-RELATED"/>
    <property type="match status" value="1"/>
</dbReference>
<dbReference type="Pfam" id="PF01464">
    <property type="entry name" value="SLT"/>
    <property type="match status" value="1"/>
</dbReference>
<proteinExistence type="inferred from homology"/>
<feature type="signal peptide" evidence="2">
    <location>
        <begin position="1"/>
        <end position="23"/>
    </location>
</feature>
<dbReference type="EC" id="4.2.2.-" evidence="4"/>
<dbReference type="Gene3D" id="1.10.530.10">
    <property type="match status" value="1"/>
</dbReference>
<dbReference type="RefSeq" id="WP_103918673.1">
    <property type="nucleotide sequence ID" value="NZ_FMSV02000072.1"/>
</dbReference>
<dbReference type="OrthoDB" id="92254at2"/>
<dbReference type="AlphaFoldDB" id="A0A1H6F3D3"/>
<sequence length="205" mass="23580">MTIVRRKLIFTILLLFIDTSVLASDNKRTAKAQKMHAIKLLADKIALKHDIHPDLFRALIFQESSWRPKVVSSMGAIGLTQVMPATAKALCKLNRRELYEPAKNLECGAKYFASQIKRFNSVEMALCAYNAGPSLVARLGRCPNIRVTKAYARKIQKQWREKFWANKNPDWESVLKVKMFKTEPMRQWLLSQSYILQTPLKLINS</sequence>
<feature type="chain" id="PRO_5014699294" evidence="2">
    <location>
        <begin position="24"/>
        <end position="205"/>
    </location>
</feature>
<protein>
    <submittedName>
        <fullName evidence="4">Soluble lytic murein transglycosylase</fullName>
        <ecNumber evidence="4">4.2.2.-</ecNumber>
    </submittedName>
</protein>
<evidence type="ECO:0000313" key="5">
    <source>
        <dbReference type="Proteomes" id="UP000236724"/>
    </source>
</evidence>
<reference evidence="4 5" key="1">
    <citation type="submission" date="2016-10" db="EMBL/GenBank/DDBJ databases">
        <authorList>
            <person name="de Groot N.N."/>
        </authorList>
    </citation>
    <scope>NUCLEOTIDE SEQUENCE [LARGE SCALE GENOMIC DNA]</scope>
    <source>
        <strain evidence="4">MBHS1</strain>
    </source>
</reference>
<keyword evidence="4" id="KW-0456">Lyase</keyword>
<organism evidence="4 5">
    <name type="scientific">Candidatus Venteria ishoeyi</name>
    <dbReference type="NCBI Taxonomy" id="1899563"/>
    <lineage>
        <taxon>Bacteria</taxon>
        <taxon>Pseudomonadati</taxon>
        <taxon>Pseudomonadota</taxon>
        <taxon>Gammaproteobacteria</taxon>
        <taxon>Thiotrichales</taxon>
        <taxon>Thiotrichaceae</taxon>
        <taxon>Venteria</taxon>
    </lineage>
</organism>
<dbReference type="SUPFAM" id="SSF53955">
    <property type="entry name" value="Lysozyme-like"/>
    <property type="match status" value="1"/>
</dbReference>
<evidence type="ECO:0000256" key="2">
    <source>
        <dbReference type="SAM" id="SignalP"/>
    </source>
</evidence>
<keyword evidence="5" id="KW-1185">Reference proteome</keyword>
<dbReference type="InterPro" id="IPR023346">
    <property type="entry name" value="Lysozyme-like_dom_sf"/>
</dbReference>
<dbReference type="EMBL" id="FMSV02000072">
    <property type="protein sequence ID" value="SEH04630.1"/>
    <property type="molecule type" value="Genomic_DNA"/>
</dbReference>
<dbReference type="Proteomes" id="UP000236724">
    <property type="component" value="Unassembled WGS sequence"/>
</dbReference>
<accession>A0A1H6F3D3</accession>
<dbReference type="PANTHER" id="PTHR37423:SF2">
    <property type="entry name" value="MEMBRANE-BOUND LYTIC MUREIN TRANSGLYCOSYLASE C"/>
    <property type="match status" value="1"/>
</dbReference>
<dbReference type="GO" id="GO:0016829">
    <property type="term" value="F:lyase activity"/>
    <property type="evidence" value="ECO:0007669"/>
    <property type="project" value="UniProtKB-KW"/>
</dbReference>